<dbReference type="RefSeq" id="WP_035573786.1">
    <property type="nucleotide sequence ID" value="NZ_ARYH01000004.1"/>
</dbReference>
<dbReference type="Gene3D" id="1.10.287.130">
    <property type="match status" value="1"/>
</dbReference>
<dbReference type="SUPFAM" id="SSF47384">
    <property type="entry name" value="Homodimeric domain of signal transducing histidine kinase"/>
    <property type="match status" value="1"/>
</dbReference>
<evidence type="ECO:0000256" key="7">
    <source>
        <dbReference type="ARBA" id="ARBA00022777"/>
    </source>
</evidence>
<proteinExistence type="predicted"/>
<dbReference type="GO" id="GO:0016020">
    <property type="term" value="C:membrane"/>
    <property type="evidence" value="ECO:0007669"/>
    <property type="project" value="UniProtKB-SubCell"/>
</dbReference>
<keyword evidence="8 10" id="KW-1133">Transmembrane helix</keyword>
<evidence type="ECO:0000256" key="6">
    <source>
        <dbReference type="ARBA" id="ARBA00022692"/>
    </source>
</evidence>
<dbReference type="Proteomes" id="UP000027446">
    <property type="component" value="Unassembled WGS sequence"/>
</dbReference>
<dbReference type="InterPro" id="IPR004358">
    <property type="entry name" value="Sig_transdc_His_kin-like_C"/>
</dbReference>
<dbReference type="SMART" id="SM00388">
    <property type="entry name" value="HisKA"/>
    <property type="match status" value="1"/>
</dbReference>
<evidence type="ECO:0000256" key="10">
    <source>
        <dbReference type="SAM" id="Phobius"/>
    </source>
</evidence>
<evidence type="ECO:0000256" key="1">
    <source>
        <dbReference type="ARBA" id="ARBA00000085"/>
    </source>
</evidence>
<sequence length="334" mass="35286">MNSIAGRLLRGLLISSLVGGAVLTIMVIYEYGLLSANPPPLWKTVREITEHVLVPFGVFLLLFGTGALLVVRRVEGQLKGIAGDVRQAAQELRSYQTPPDALPRELTPFTEAVNELTSRLAAHARRQEAFAADAAHELKTPLSILALSLDKLPAEDAAPLRAQIRALSDMVDQLLLLARSNAPDTAQRRSLIEPDALARRIVAELAPAAIQAGRELSVESDHPAPFRGLEEAVAASLRTLIVNALRAAPEGSEVIVRAGPGANLAVIDGGQGLTPDELDKLKARGIRADRAPGGEAGLGLAIADRIADSHGGELVTCQPAYSGLALRFPAARPA</sequence>
<evidence type="ECO:0000313" key="13">
    <source>
        <dbReference type="Proteomes" id="UP000027446"/>
    </source>
</evidence>
<dbReference type="InterPro" id="IPR003661">
    <property type="entry name" value="HisK_dim/P_dom"/>
</dbReference>
<dbReference type="PRINTS" id="PR00344">
    <property type="entry name" value="BCTRLSENSOR"/>
</dbReference>
<dbReference type="InterPro" id="IPR036097">
    <property type="entry name" value="HisK_dim/P_sf"/>
</dbReference>
<comment type="catalytic activity">
    <reaction evidence="1">
        <text>ATP + protein L-histidine = ADP + protein N-phospho-L-histidine.</text>
        <dbReference type="EC" id="2.7.13.3"/>
    </reaction>
</comment>
<evidence type="ECO:0000256" key="2">
    <source>
        <dbReference type="ARBA" id="ARBA00004370"/>
    </source>
</evidence>
<dbReference type="AlphaFoldDB" id="A0A069E094"/>
<comment type="subcellular location">
    <subcellularLocation>
        <location evidence="2">Membrane</location>
    </subcellularLocation>
</comment>
<evidence type="ECO:0000256" key="8">
    <source>
        <dbReference type="ARBA" id="ARBA00022989"/>
    </source>
</evidence>
<organism evidence="12 13">
    <name type="scientific">Hyphomonas adhaerens MHS-3</name>
    <dbReference type="NCBI Taxonomy" id="1280949"/>
    <lineage>
        <taxon>Bacteria</taxon>
        <taxon>Pseudomonadati</taxon>
        <taxon>Pseudomonadota</taxon>
        <taxon>Alphaproteobacteria</taxon>
        <taxon>Hyphomonadales</taxon>
        <taxon>Hyphomonadaceae</taxon>
        <taxon>Hyphomonas</taxon>
    </lineage>
</organism>
<dbReference type="PANTHER" id="PTHR45436">
    <property type="entry name" value="SENSOR HISTIDINE KINASE YKOH"/>
    <property type="match status" value="1"/>
</dbReference>
<dbReference type="GO" id="GO:0000155">
    <property type="term" value="F:phosphorelay sensor kinase activity"/>
    <property type="evidence" value="ECO:0007669"/>
    <property type="project" value="InterPro"/>
</dbReference>
<keyword evidence="4" id="KW-0597">Phosphoprotein</keyword>
<evidence type="ECO:0000259" key="11">
    <source>
        <dbReference type="PROSITE" id="PS50109"/>
    </source>
</evidence>
<dbReference type="SMART" id="SM00387">
    <property type="entry name" value="HATPase_c"/>
    <property type="match status" value="1"/>
</dbReference>
<dbReference type="PATRIC" id="fig|1280949.3.peg.3329"/>
<dbReference type="Gene3D" id="3.30.565.10">
    <property type="entry name" value="Histidine kinase-like ATPase, C-terminal domain"/>
    <property type="match status" value="1"/>
</dbReference>
<dbReference type="PROSITE" id="PS50109">
    <property type="entry name" value="HIS_KIN"/>
    <property type="match status" value="1"/>
</dbReference>
<keyword evidence="7 12" id="KW-0418">Kinase</keyword>
<keyword evidence="6 10" id="KW-0812">Transmembrane</keyword>
<dbReference type="PANTHER" id="PTHR45436:SF5">
    <property type="entry name" value="SENSOR HISTIDINE KINASE TRCS"/>
    <property type="match status" value="1"/>
</dbReference>
<dbReference type="SUPFAM" id="SSF55874">
    <property type="entry name" value="ATPase domain of HSP90 chaperone/DNA topoisomerase II/histidine kinase"/>
    <property type="match status" value="1"/>
</dbReference>
<keyword evidence="5" id="KW-0808">Transferase</keyword>
<dbReference type="Pfam" id="PF02518">
    <property type="entry name" value="HATPase_c"/>
    <property type="match status" value="1"/>
</dbReference>
<comment type="caution">
    <text evidence="12">The sequence shown here is derived from an EMBL/GenBank/DDBJ whole genome shotgun (WGS) entry which is preliminary data.</text>
</comment>
<evidence type="ECO:0000256" key="3">
    <source>
        <dbReference type="ARBA" id="ARBA00012438"/>
    </source>
</evidence>
<dbReference type="InterPro" id="IPR005467">
    <property type="entry name" value="His_kinase_dom"/>
</dbReference>
<dbReference type="eggNOG" id="COG2205">
    <property type="taxonomic scope" value="Bacteria"/>
</dbReference>
<feature type="transmembrane region" description="Helical" evidence="10">
    <location>
        <begin position="12"/>
        <end position="32"/>
    </location>
</feature>
<dbReference type="EC" id="2.7.13.3" evidence="3"/>
<gene>
    <name evidence="12" type="ORF">HAD_16402</name>
</gene>
<feature type="transmembrane region" description="Helical" evidence="10">
    <location>
        <begin position="52"/>
        <end position="71"/>
    </location>
</feature>
<evidence type="ECO:0000256" key="5">
    <source>
        <dbReference type="ARBA" id="ARBA00022679"/>
    </source>
</evidence>
<reference evidence="12 13" key="1">
    <citation type="journal article" date="2014" name="Antonie Van Leeuwenhoek">
        <title>Hyphomonas beringensis sp. nov. and Hyphomonas chukchiensis sp. nov., isolated from surface seawater of the Bering Sea and Chukchi Sea.</title>
        <authorList>
            <person name="Li C."/>
            <person name="Lai Q."/>
            <person name="Li G."/>
            <person name="Dong C."/>
            <person name="Wang J."/>
            <person name="Liao Y."/>
            <person name="Shao Z."/>
        </authorList>
    </citation>
    <scope>NUCLEOTIDE SEQUENCE [LARGE SCALE GENOMIC DNA]</scope>
    <source>
        <strain evidence="12 13">MHS-3</strain>
    </source>
</reference>
<accession>A0A069E094</accession>
<dbReference type="CDD" id="cd00075">
    <property type="entry name" value="HATPase"/>
    <property type="match status" value="1"/>
</dbReference>
<keyword evidence="9 10" id="KW-0472">Membrane</keyword>
<dbReference type="Pfam" id="PF00512">
    <property type="entry name" value="HisKA"/>
    <property type="match status" value="1"/>
</dbReference>
<name>A0A069E094_9PROT</name>
<dbReference type="OrthoDB" id="9809766at2"/>
<dbReference type="InterPro" id="IPR050428">
    <property type="entry name" value="TCS_sensor_his_kinase"/>
</dbReference>
<protein>
    <recommendedName>
        <fullName evidence="3">histidine kinase</fullName>
        <ecNumber evidence="3">2.7.13.3</ecNumber>
    </recommendedName>
</protein>
<dbReference type="InterPro" id="IPR036890">
    <property type="entry name" value="HATPase_C_sf"/>
</dbReference>
<dbReference type="STRING" id="1280949.HAD_16402"/>
<dbReference type="InterPro" id="IPR003594">
    <property type="entry name" value="HATPase_dom"/>
</dbReference>
<feature type="domain" description="Histidine kinase" evidence="11">
    <location>
        <begin position="133"/>
        <end position="332"/>
    </location>
</feature>
<evidence type="ECO:0000256" key="9">
    <source>
        <dbReference type="ARBA" id="ARBA00023136"/>
    </source>
</evidence>
<evidence type="ECO:0000313" key="12">
    <source>
        <dbReference type="EMBL" id="KCZ82660.1"/>
    </source>
</evidence>
<dbReference type="CDD" id="cd00082">
    <property type="entry name" value="HisKA"/>
    <property type="match status" value="1"/>
</dbReference>
<evidence type="ECO:0000256" key="4">
    <source>
        <dbReference type="ARBA" id="ARBA00022553"/>
    </source>
</evidence>
<keyword evidence="13" id="KW-1185">Reference proteome</keyword>
<dbReference type="EMBL" id="ARYH01000004">
    <property type="protein sequence ID" value="KCZ82660.1"/>
    <property type="molecule type" value="Genomic_DNA"/>
</dbReference>